<feature type="transmembrane region" description="Helical" evidence="8">
    <location>
        <begin position="436"/>
        <end position="456"/>
    </location>
</feature>
<dbReference type="PANTHER" id="PTHR13533">
    <property type="entry name" value="N-ACETYLNEURAMINATE 9-O-ACETYLTRANSFERASE"/>
    <property type="match status" value="1"/>
</dbReference>
<feature type="chain" id="PRO_5046371038" evidence="9">
    <location>
        <begin position="23"/>
        <end position="671"/>
    </location>
</feature>
<evidence type="ECO:0000256" key="7">
    <source>
        <dbReference type="ARBA" id="ARBA00023180"/>
    </source>
</evidence>
<keyword evidence="4 8" id="KW-0812">Transmembrane</keyword>
<feature type="domain" description="Cas1p 10 TM acyl transferase" evidence="10">
    <location>
        <begin position="321"/>
        <end position="641"/>
    </location>
</feature>
<comment type="similarity">
    <text evidence="2">Belongs to the PC-esterase family. CASD1 subfamily.</text>
</comment>
<gene>
    <name evidence="11" type="ORF">QYS62_001842</name>
</gene>
<keyword evidence="3 11" id="KW-0808">Transferase</keyword>
<evidence type="ECO:0000256" key="2">
    <source>
        <dbReference type="ARBA" id="ARBA00010666"/>
    </source>
</evidence>
<evidence type="ECO:0000256" key="1">
    <source>
        <dbReference type="ARBA" id="ARBA00004141"/>
    </source>
</evidence>
<dbReference type="GO" id="GO:0016740">
    <property type="term" value="F:transferase activity"/>
    <property type="evidence" value="ECO:0007669"/>
    <property type="project" value="UniProtKB-KW"/>
</dbReference>
<evidence type="ECO:0000256" key="4">
    <source>
        <dbReference type="ARBA" id="ARBA00022692"/>
    </source>
</evidence>
<evidence type="ECO:0000256" key="8">
    <source>
        <dbReference type="SAM" id="Phobius"/>
    </source>
</evidence>
<evidence type="ECO:0000313" key="11">
    <source>
        <dbReference type="EMBL" id="WZH40904.1"/>
    </source>
</evidence>
<keyword evidence="12" id="KW-1185">Reference proteome</keyword>
<dbReference type="PANTHER" id="PTHR13533:SF1">
    <property type="entry name" value="N-ACETYLNEURAMINATE 9-O-ACETYLTRANSFERASE"/>
    <property type="match status" value="1"/>
</dbReference>
<comment type="subcellular location">
    <subcellularLocation>
        <location evidence="1">Membrane</location>
        <topology evidence="1">Multi-pass membrane protein</topology>
    </subcellularLocation>
</comment>
<feature type="transmembrane region" description="Helical" evidence="8">
    <location>
        <begin position="380"/>
        <end position="398"/>
    </location>
</feature>
<feature type="signal peptide" evidence="9">
    <location>
        <begin position="1"/>
        <end position="22"/>
    </location>
</feature>
<evidence type="ECO:0000256" key="9">
    <source>
        <dbReference type="SAM" id="SignalP"/>
    </source>
</evidence>
<dbReference type="Proteomes" id="UP001489902">
    <property type="component" value="Chromosome 1"/>
</dbReference>
<evidence type="ECO:0000313" key="12">
    <source>
        <dbReference type="Proteomes" id="UP001489902"/>
    </source>
</evidence>
<feature type="transmembrane region" description="Helical" evidence="8">
    <location>
        <begin position="618"/>
        <end position="641"/>
    </location>
</feature>
<feature type="transmembrane region" description="Helical" evidence="8">
    <location>
        <begin position="539"/>
        <end position="558"/>
    </location>
</feature>
<accession>A0ABZ2WM30</accession>
<protein>
    <submittedName>
        <fullName evidence="11">10 TM acyl transferase domain found in Cas1p-domain-containing protein</fullName>
    </submittedName>
</protein>
<name>A0ABZ2WM30_9HYPO</name>
<keyword evidence="9" id="KW-0732">Signal</keyword>
<feature type="transmembrane region" description="Helical" evidence="8">
    <location>
        <begin position="404"/>
        <end position="424"/>
    </location>
</feature>
<sequence length="671" mass="77176">MSMPLSRIISVAFATLFLAAIAIKTFFPGNDPYRCRALKDTGRWIDPPRDEEGNRNPFQKWQPDGCMINHYASNDIRRCMEGRRITIVGDSTSRYVAHGFSRLIDDVRSDLDREHEKMPLYRGFNMTYHGQMIQRLPNVWLSPHGAPGQEQFARNLEAFLGEKQSPPTIIDQEGPALLYIAAGVAFNNEHSLRSELKSNITNDTAIVSWEKRFNTYKDRLTNIASFVKEHTPNVDTFTAPMDPIDGLGNQIFYAPPTVPLYLGNISERMEDSHRREAEVFDMHDWLHEIEEDWRLPFVWSISKLTVGQKKAWIDPNATELHTDEWKGWMQFFILIYHWTGTMENSVFFFIRVCVAAYLFQTGYGHTLYFLKRGDFSFNRVAAVLLRLNILTCLLVYFMNTDYMFYYFAPLVSFWFLVVYTTMAVGAKYNSDPQMVLAKVCLSCLIVSTVFWVTPFTKWAFRLLRLVFNIQWSDAEWQYRVRLDIFVVYVGMLAAVINNEMKKALLHSGLRKILAIAGVFVIGHYFRATAHLSQTEYKTWHPFMSFFPVLAFIALRNVCSRVRNYHSMAMAWLGRCSLELYILQFHLLLAGDSNGILIVDGLFGDGSLLGDRWRTLVVIVPIFLWVCSSVAESTGHVVGLIMKDSSDGDGYQKPGIVESEKVRRSTFLTGPK</sequence>
<keyword evidence="7" id="KW-0325">Glycoprotein</keyword>
<evidence type="ECO:0000256" key="5">
    <source>
        <dbReference type="ARBA" id="ARBA00022989"/>
    </source>
</evidence>
<organism evidence="11 12">
    <name type="scientific">Fusarium acuminatum</name>
    <dbReference type="NCBI Taxonomy" id="5515"/>
    <lineage>
        <taxon>Eukaryota</taxon>
        <taxon>Fungi</taxon>
        <taxon>Dikarya</taxon>
        <taxon>Ascomycota</taxon>
        <taxon>Pezizomycotina</taxon>
        <taxon>Sordariomycetes</taxon>
        <taxon>Hypocreomycetidae</taxon>
        <taxon>Hypocreales</taxon>
        <taxon>Nectriaceae</taxon>
        <taxon>Fusarium</taxon>
        <taxon>Fusarium tricinctum species complex</taxon>
    </lineage>
</organism>
<evidence type="ECO:0000256" key="6">
    <source>
        <dbReference type="ARBA" id="ARBA00023136"/>
    </source>
</evidence>
<proteinExistence type="inferred from homology"/>
<feature type="transmembrane region" description="Helical" evidence="8">
    <location>
        <begin position="346"/>
        <end position="368"/>
    </location>
</feature>
<evidence type="ECO:0000256" key="3">
    <source>
        <dbReference type="ARBA" id="ARBA00022679"/>
    </source>
</evidence>
<reference evidence="11 12" key="1">
    <citation type="submission" date="2024-04" db="EMBL/GenBank/DDBJ databases">
        <title>Complete genome sequence of Fusarium acuminatum.</title>
        <authorList>
            <person name="Lan B."/>
        </authorList>
    </citation>
    <scope>NUCLEOTIDE SEQUENCE [LARGE SCALE GENOMIC DNA]</scope>
    <source>
        <strain evidence="11">1A</strain>
    </source>
</reference>
<dbReference type="EMBL" id="CP151260">
    <property type="protein sequence ID" value="WZH40904.1"/>
    <property type="molecule type" value="Genomic_DNA"/>
</dbReference>
<evidence type="ECO:0000259" key="10">
    <source>
        <dbReference type="Pfam" id="PF07779"/>
    </source>
</evidence>
<keyword evidence="5 8" id="KW-1133">Transmembrane helix</keyword>
<feature type="transmembrane region" description="Helical" evidence="8">
    <location>
        <begin position="508"/>
        <end position="527"/>
    </location>
</feature>
<dbReference type="InterPro" id="IPR012419">
    <property type="entry name" value="Cas1_AcylTrans_dom"/>
</dbReference>
<dbReference type="Pfam" id="PF07779">
    <property type="entry name" value="Cas1_AcylT"/>
    <property type="match status" value="1"/>
</dbReference>
<keyword evidence="6 8" id="KW-0472">Membrane</keyword>
<feature type="transmembrane region" description="Helical" evidence="8">
    <location>
        <begin position="579"/>
        <end position="598"/>
    </location>
</feature>